<feature type="compositionally biased region" description="Low complexity" evidence="1">
    <location>
        <begin position="14"/>
        <end position="25"/>
    </location>
</feature>
<name>A0A6L2KE40_TANCI</name>
<dbReference type="EMBL" id="BKCJ010002300">
    <property type="protein sequence ID" value="GEU47636.1"/>
    <property type="molecule type" value="Genomic_DNA"/>
</dbReference>
<dbReference type="AlphaFoldDB" id="A0A6L2KE40"/>
<protein>
    <submittedName>
        <fullName evidence="2">Uncharacterized protein</fullName>
    </submittedName>
</protein>
<gene>
    <name evidence="2" type="ORF">Tci_019614</name>
</gene>
<accession>A0A6L2KE40</accession>
<organism evidence="2">
    <name type="scientific">Tanacetum cinerariifolium</name>
    <name type="common">Dalmatian daisy</name>
    <name type="synonym">Chrysanthemum cinerariifolium</name>
    <dbReference type="NCBI Taxonomy" id="118510"/>
    <lineage>
        <taxon>Eukaryota</taxon>
        <taxon>Viridiplantae</taxon>
        <taxon>Streptophyta</taxon>
        <taxon>Embryophyta</taxon>
        <taxon>Tracheophyta</taxon>
        <taxon>Spermatophyta</taxon>
        <taxon>Magnoliopsida</taxon>
        <taxon>eudicotyledons</taxon>
        <taxon>Gunneridae</taxon>
        <taxon>Pentapetalae</taxon>
        <taxon>asterids</taxon>
        <taxon>campanulids</taxon>
        <taxon>Asterales</taxon>
        <taxon>Asteraceae</taxon>
        <taxon>Asteroideae</taxon>
        <taxon>Anthemideae</taxon>
        <taxon>Anthemidinae</taxon>
        <taxon>Tanacetum</taxon>
    </lineage>
</organism>
<proteinExistence type="predicted"/>
<evidence type="ECO:0000256" key="1">
    <source>
        <dbReference type="SAM" id="MobiDB-lite"/>
    </source>
</evidence>
<reference evidence="2" key="1">
    <citation type="journal article" date="2019" name="Sci. Rep.">
        <title>Draft genome of Tanacetum cinerariifolium, the natural source of mosquito coil.</title>
        <authorList>
            <person name="Yamashiro T."/>
            <person name="Shiraishi A."/>
            <person name="Satake H."/>
            <person name="Nakayama K."/>
        </authorList>
    </citation>
    <scope>NUCLEOTIDE SEQUENCE</scope>
</reference>
<comment type="caution">
    <text evidence="2">The sequence shown here is derived from an EMBL/GenBank/DDBJ whole genome shotgun (WGS) entry which is preliminary data.</text>
</comment>
<feature type="region of interest" description="Disordered" evidence="1">
    <location>
        <begin position="1"/>
        <end position="25"/>
    </location>
</feature>
<evidence type="ECO:0000313" key="2">
    <source>
        <dbReference type="EMBL" id="GEU47636.1"/>
    </source>
</evidence>
<sequence length="147" mass="15853">MASQGFGTDPPVEPKSSPSSTPAVVPASVVDTPVVKDGGVTTDPIDVRDSVNRVNAHNMGMIIHQLLHHFRDLLFLAFLILRMMQQTITIMVPMTPSVSSFRNRCVLDCAASLDVTTVALLGNKTVWACSAWGDIFSAALDDMLDLL</sequence>